<feature type="transmembrane region" description="Helical" evidence="1">
    <location>
        <begin position="177"/>
        <end position="195"/>
    </location>
</feature>
<feature type="non-terminal residue" evidence="2">
    <location>
        <position position="282"/>
    </location>
</feature>
<feature type="transmembrane region" description="Helical" evidence="1">
    <location>
        <begin position="262"/>
        <end position="280"/>
    </location>
</feature>
<protein>
    <submittedName>
        <fullName evidence="2">Uncharacterized protein</fullName>
    </submittedName>
</protein>
<proteinExistence type="predicted"/>
<organism evidence="2">
    <name type="scientific">marine sediment metagenome</name>
    <dbReference type="NCBI Taxonomy" id="412755"/>
    <lineage>
        <taxon>unclassified sequences</taxon>
        <taxon>metagenomes</taxon>
        <taxon>ecological metagenomes</taxon>
    </lineage>
</organism>
<accession>X1SB80</accession>
<feature type="transmembrane region" description="Helical" evidence="1">
    <location>
        <begin position="61"/>
        <end position="79"/>
    </location>
</feature>
<dbReference type="AlphaFoldDB" id="X1SB80"/>
<feature type="transmembrane region" description="Helical" evidence="1">
    <location>
        <begin position="125"/>
        <end position="144"/>
    </location>
</feature>
<feature type="transmembrane region" description="Helical" evidence="1">
    <location>
        <begin position="85"/>
        <end position="105"/>
    </location>
</feature>
<keyword evidence="1" id="KW-0812">Transmembrane</keyword>
<name>X1SB80_9ZZZZ</name>
<sequence length="282" mass="32882">MTVSWASIFGFSIFYFFSWIPQYSISIVPIIIIILLLELVYGYALNLFDFWGLIKENKLKFRNFLIIVSYINFCSWPLYYLTLDILNITTMILIVFGILLLLMLLDNDNNFNSINQKTRKQVSRFSLIGFGVFSSFDVYFALTILDPTKFLLNISTSLLIFMVFVGFLVKPFRKRKLLSFAYWALMVTLISLIFYDFYSSGWSWSLLIVGILLYPFIFMLEELKEFFDKIVDNLSALYQIVKNAINSLVQGVIKFVKVNFKVIRIILCILLGIFTGILFSDL</sequence>
<dbReference type="EMBL" id="BARW01001294">
    <property type="protein sequence ID" value="GAI72685.1"/>
    <property type="molecule type" value="Genomic_DNA"/>
</dbReference>
<keyword evidence="1" id="KW-0472">Membrane</keyword>
<feature type="transmembrane region" description="Helical" evidence="1">
    <location>
        <begin position="201"/>
        <end position="220"/>
    </location>
</feature>
<gene>
    <name evidence="2" type="ORF">S12H4_04269</name>
</gene>
<comment type="caution">
    <text evidence="2">The sequence shown here is derived from an EMBL/GenBank/DDBJ whole genome shotgun (WGS) entry which is preliminary data.</text>
</comment>
<reference evidence="2" key="1">
    <citation type="journal article" date="2014" name="Front. Microbiol.">
        <title>High frequency of phylogenetically diverse reductive dehalogenase-homologous genes in deep subseafloor sedimentary metagenomes.</title>
        <authorList>
            <person name="Kawai M."/>
            <person name="Futagami T."/>
            <person name="Toyoda A."/>
            <person name="Takaki Y."/>
            <person name="Nishi S."/>
            <person name="Hori S."/>
            <person name="Arai W."/>
            <person name="Tsubouchi T."/>
            <person name="Morono Y."/>
            <person name="Uchiyama I."/>
            <person name="Ito T."/>
            <person name="Fujiyama A."/>
            <person name="Inagaki F."/>
            <person name="Takami H."/>
        </authorList>
    </citation>
    <scope>NUCLEOTIDE SEQUENCE</scope>
    <source>
        <strain evidence="2">Expedition CK06-06</strain>
    </source>
</reference>
<feature type="transmembrane region" description="Helical" evidence="1">
    <location>
        <begin position="20"/>
        <end position="41"/>
    </location>
</feature>
<evidence type="ECO:0000256" key="1">
    <source>
        <dbReference type="SAM" id="Phobius"/>
    </source>
</evidence>
<keyword evidence="1" id="KW-1133">Transmembrane helix</keyword>
<evidence type="ECO:0000313" key="2">
    <source>
        <dbReference type="EMBL" id="GAI72685.1"/>
    </source>
</evidence>
<feature type="transmembrane region" description="Helical" evidence="1">
    <location>
        <begin position="150"/>
        <end position="170"/>
    </location>
</feature>